<proteinExistence type="predicted"/>
<name>A0ABN8XT20_RANTA</name>
<feature type="region of interest" description="Disordered" evidence="1">
    <location>
        <begin position="47"/>
        <end position="105"/>
    </location>
</feature>
<dbReference type="Proteomes" id="UP001176941">
    <property type="component" value="Chromosome 1"/>
</dbReference>
<evidence type="ECO:0000313" key="2">
    <source>
        <dbReference type="EMBL" id="CAI9152543.1"/>
    </source>
</evidence>
<accession>A0ABN8XT20</accession>
<gene>
    <name evidence="2" type="ORF">MRATA1EN1_LOCUS1505</name>
</gene>
<reference evidence="2" key="1">
    <citation type="submission" date="2023-04" db="EMBL/GenBank/DDBJ databases">
        <authorList>
            <consortium name="ELIXIR-Norway"/>
        </authorList>
    </citation>
    <scope>NUCLEOTIDE SEQUENCE [LARGE SCALE GENOMIC DNA]</scope>
</reference>
<organism evidence="2 3">
    <name type="scientific">Rangifer tarandus platyrhynchus</name>
    <name type="common">Svalbard reindeer</name>
    <dbReference type="NCBI Taxonomy" id="3082113"/>
    <lineage>
        <taxon>Eukaryota</taxon>
        <taxon>Metazoa</taxon>
        <taxon>Chordata</taxon>
        <taxon>Craniata</taxon>
        <taxon>Vertebrata</taxon>
        <taxon>Euteleostomi</taxon>
        <taxon>Mammalia</taxon>
        <taxon>Eutheria</taxon>
        <taxon>Laurasiatheria</taxon>
        <taxon>Artiodactyla</taxon>
        <taxon>Ruminantia</taxon>
        <taxon>Pecora</taxon>
        <taxon>Cervidae</taxon>
        <taxon>Odocoileinae</taxon>
        <taxon>Rangifer</taxon>
    </lineage>
</organism>
<sequence length="133" mass="14294">MSWGVGGHRIFSHCQHFKGEDSGYASRGRCASASRGGDAAAELSTADLSATYQKTPGGRGALVNEDPRREGRGNRPPGRVHGQVQVKGCLPPTNRRRVPGQVTWTSPVHDRGNLIRLALLMNRHRASSSNTAP</sequence>
<evidence type="ECO:0000313" key="3">
    <source>
        <dbReference type="Proteomes" id="UP001176941"/>
    </source>
</evidence>
<dbReference type="EMBL" id="OX459937">
    <property type="protein sequence ID" value="CAI9152543.1"/>
    <property type="molecule type" value="Genomic_DNA"/>
</dbReference>
<keyword evidence="3" id="KW-1185">Reference proteome</keyword>
<evidence type="ECO:0000256" key="1">
    <source>
        <dbReference type="SAM" id="MobiDB-lite"/>
    </source>
</evidence>
<protein>
    <submittedName>
        <fullName evidence="2">Uncharacterized protein</fullName>
    </submittedName>
</protein>